<keyword evidence="1" id="KW-1133">Transmembrane helix</keyword>
<evidence type="ECO:0000313" key="2">
    <source>
        <dbReference type="EMBL" id="MBC1302750.1"/>
    </source>
</evidence>
<evidence type="ECO:0000256" key="1">
    <source>
        <dbReference type="SAM" id="Phobius"/>
    </source>
</evidence>
<dbReference type="Proteomes" id="UP000570851">
    <property type="component" value="Unassembled WGS sequence"/>
</dbReference>
<sequence>MTKMMGNQQITYPLAPLSLNKDELSMIRNRRAVRRLRMEQNFASWIFRTVTISSIVSAVLFGIGGMICWQLEMNSQPIPTINNRQDWQTRKQVCFGWMLFAISGFLASDSLGKKSDDLAAVE</sequence>
<comment type="caution">
    <text evidence="2">The sequence shown here is derived from an EMBL/GenBank/DDBJ whole genome shotgun (WGS) entry which is preliminary data.</text>
</comment>
<reference evidence="2 3" key="1">
    <citation type="submission" date="2019-11" db="EMBL/GenBank/DDBJ databases">
        <title>Comparison of genomes from free-living endosymbiotic cyanobacteria isolated from Azolla.</title>
        <authorList>
            <person name="Thiel T."/>
            <person name="Pratte B."/>
        </authorList>
    </citation>
    <scope>NUCLEOTIDE SEQUENCE [LARGE SCALE GENOMIC DNA]</scope>
    <source>
        <strain evidence="2 3">N2B</strain>
    </source>
</reference>
<protein>
    <submittedName>
        <fullName evidence="2">Uncharacterized protein</fullName>
    </submittedName>
</protein>
<accession>A0ABR6S8M7</accession>
<organism evidence="2 3">
    <name type="scientific">Trichormus variabilis N2B</name>
    <dbReference type="NCBI Taxonomy" id="2681315"/>
    <lineage>
        <taxon>Bacteria</taxon>
        <taxon>Bacillati</taxon>
        <taxon>Cyanobacteriota</taxon>
        <taxon>Cyanophyceae</taxon>
        <taxon>Nostocales</taxon>
        <taxon>Nostocaceae</taxon>
        <taxon>Trichormus</taxon>
    </lineage>
</organism>
<keyword evidence="1" id="KW-0812">Transmembrane</keyword>
<proteinExistence type="predicted"/>
<dbReference type="EMBL" id="JACKZP010000041">
    <property type="protein sequence ID" value="MBC1302750.1"/>
    <property type="molecule type" value="Genomic_DNA"/>
</dbReference>
<feature type="transmembrane region" description="Helical" evidence="1">
    <location>
        <begin position="45"/>
        <end position="71"/>
    </location>
</feature>
<gene>
    <name evidence="2" type="ORF">GNE12_12585</name>
</gene>
<keyword evidence="1" id="KW-0472">Membrane</keyword>
<evidence type="ECO:0000313" key="3">
    <source>
        <dbReference type="Proteomes" id="UP000570851"/>
    </source>
</evidence>
<keyword evidence="3" id="KW-1185">Reference proteome</keyword>
<name>A0ABR6S8M7_ANAVA</name>